<dbReference type="CDD" id="cd24079">
    <property type="entry name" value="ASKHA_NBD_PG1100-like"/>
    <property type="match status" value="1"/>
</dbReference>
<evidence type="ECO:0000313" key="1">
    <source>
        <dbReference type="EMBL" id="MCM8570854.1"/>
    </source>
</evidence>
<dbReference type="PANTHER" id="PTHR43190">
    <property type="entry name" value="N-ACETYL-D-GLUCOSAMINE KINASE"/>
    <property type="match status" value="1"/>
</dbReference>
<protein>
    <submittedName>
        <fullName evidence="1">N-acetylglucosamine kinase</fullName>
    </submittedName>
</protein>
<reference evidence="1" key="1">
    <citation type="submission" date="2022-06" db="EMBL/GenBank/DDBJ databases">
        <title>Gramella sediminis sp. nov., isolated from deep-sea sediment of the Indian Ocean.</title>
        <authorList>
            <person name="Yang L."/>
        </authorList>
    </citation>
    <scope>NUCLEOTIDE SEQUENCE</scope>
    <source>
        <strain evidence="1">HMD3159</strain>
    </source>
</reference>
<keyword evidence="2" id="KW-1185">Reference proteome</keyword>
<name>A0ABT0Z7Y7_9FLAO</name>
<dbReference type="Gene3D" id="1.10.720.160">
    <property type="match status" value="1"/>
</dbReference>
<dbReference type="SUPFAM" id="SSF53067">
    <property type="entry name" value="Actin-like ATPase domain"/>
    <property type="match status" value="2"/>
</dbReference>
<proteinExistence type="predicted"/>
<keyword evidence="1" id="KW-0808">Transferase</keyword>
<evidence type="ECO:0000313" key="2">
    <source>
        <dbReference type="Proteomes" id="UP001155077"/>
    </source>
</evidence>
<dbReference type="InterPro" id="IPR043129">
    <property type="entry name" value="ATPase_NBD"/>
</dbReference>
<dbReference type="Proteomes" id="UP001155077">
    <property type="component" value="Unassembled WGS sequence"/>
</dbReference>
<organism evidence="1 2">
    <name type="scientific">Gramella jeungdoensis</name>
    <dbReference type="NCBI Taxonomy" id="708091"/>
    <lineage>
        <taxon>Bacteria</taxon>
        <taxon>Pseudomonadati</taxon>
        <taxon>Bacteroidota</taxon>
        <taxon>Flavobacteriia</taxon>
        <taxon>Flavobacteriales</taxon>
        <taxon>Flavobacteriaceae</taxon>
        <taxon>Christiangramia</taxon>
    </lineage>
</organism>
<dbReference type="InterPro" id="IPR052519">
    <property type="entry name" value="Euk-type_GlcNAc_Kinase"/>
</dbReference>
<keyword evidence="1" id="KW-0418">Kinase</keyword>
<gene>
    <name evidence="1" type="ORF">NE848_15770</name>
</gene>
<dbReference type="Gene3D" id="3.30.420.40">
    <property type="match status" value="2"/>
</dbReference>
<dbReference type="EMBL" id="JAMSCK010000006">
    <property type="protein sequence ID" value="MCM8570854.1"/>
    <property type="molecule type" value="Genomic_DNA"/>
</dbReference>
<comment type="caution">
    <text evidence="1">The sequence shown here is derived from an EMBL/GenBank/DDBJ whole genome shotgun (WGS) entry which is preliminary data.</text>
</comment>
<dbReference type="PANTHER" id="PTHR43190:SF3">
    <property type="entry name" value="N-ACETYL-D-GLUCOSAMINE KINASE"/>
    <property type="match status" value="1"/>
</dbReference>
<sequence length="284" mass="31868">MIILADSGSTKCDWTIVDEDNSVYKSFRTIGLNPLILSRNQIKDVLMKTADLKLNKSLINEIFFFGAGCENPDGGKRIREGLSEFFGKQVRIQVKGDIDAAVLAATSSPGLVCIMGTGSNCCFFDGTKVIQKSPSLGYLLGDEGSGNAIGRTLLKDFYFDKMPGTLQDKFVESFETDLNKVLGELYSHSYPNKYLAAFAKFAFDNLHYPYMYGLVKDHTVSFFDLNFPYYREEVKKFPIHFVGSIGYYSEGIVKKELFKRGLEPGNFIKSPIENLIKSKYLIKS</sequence>
<dbReference type="GO" id="GO:0016301">
    <property type="term" value="F:kinase activity"/>
    <property type="evidence" value="ECO:0007669"/>
    <property type="project" value="UniProtKB-KW"/>
</dbReference>
<accession>A0ABT0Z7Y7</accession>
<dbReference type="RefSeq" id="WP_252115473.1">
    <property type="nucleotide sequence ID" value="NZ_JAMSCK010000006.1"/>
</dbReference>